<dbReference type="InterPro" id="IPR027417">
    <property type="entry name" value="P-loop_NTPase"/>
</dbReference>
<dbReference type="SUPFAM" id="SSF52540">
    <property type="entry name" value="P-loop containing nucleoside triphosphate hydrolases"/>
    <property type="match status" value="1"/>
</dbReference>
<protein>
    <recommendedName>
        <fullName evidence="3">Molybdopterin-guanine dinucleotide biosynthesis protein B</fullName>
    </recommendedName>
</protein>
<name>A0A2N9LLS4_9BACT</name>
<dbReference type="AlphaFoldDB" id="A0A2N9LLS4"/>
<sequence length="180" mass="19352">MPVIVVGGGGRGAGKTTLICGLIRALPEIQWTAIKVTSHDHVNATPVWEETTAGEDTDTACYVSAGAKRALLVTADDAELSPIVQQILKQCPPPAGVIFESNRVLRCLSADLCLAAALSLKGERKPSFDLLEERMDAMVELAGHDHVIRGERLGFHLVSFEHLSATMIAWLRERLEATAG</sequence>
<evidence type="ECO:0008006" key="3">
    <source>
        <dbReference type="Google" id="ProtNLM"/>
    </source>
</evidence>
<evidence type="ECO:0000313" key="1">
    <source>
        <dbReference type="EMBL" id="SPE24162.1"/>
    </source>
</evidence>
<dbReference type="Proteomes" id="UP000239735">
    <property type="component" value="Unassembled WGS sequence"/>
</dbReference>
<dbReference type="OrthoDB" id="114198at2"/>
<gene>
    <name evidence="1" type="ORF">SBA5_430041</name>
</gene>
<dbReference type="EMBL" id="OKRB01000101">
    <property type="protein sequence ID" value="SPE24162.1"/>
    <property type="molecule type" value="Genomic_DNA"/>
</dbReference>
<reference evidence="2" key="1">
    <citation type="submission" date="2018-02" db="EMBL/GenBank/DDBJ databases">
        <authorList>
            <person name="Hausmann B."/>
        </authorList>
    </citation>
    <scope>NUCLEOTIDE SEQUENCE [LARGE SCALE GENOMIC DNA]</scope>
    <source>
        <strain evidence="2">Peat soil MAG SbA5</strain>
    </source>
</reference>
<organism evidence="1 2">
    <name type="scientific">Candidatus Sulfuritelmatomonas gaucii</name>
    <dbReference type="NCBI Taxonomy" id="2043161"/>
    <lineage>
        <taxon>Bacteria</taxon>
        <taxon>Pseudomonadati</taxon>
        <taxon>Acidobacteriota</taxon>
        <taxon>Terriglobia</taxon>
        <taxon>Terriglobales</taxon>
        <taxon>Acidobacteriaceae</taxon>
        <taxon>Candidatus Sulfuritelmatomonas</taxon>
    </lineage>
</organism>
<dbReference type="Gene3D" id="3.40.50.300">
    <property type="entry name" value="P-loop containing nucleotide triphosphate hydrolases"/>
    <property type="match status" value="1"/>
</dbReference>
<evidence type="ECO:0000313" key="2">
    <source>
        <dbReference type="Proteomes" id="UP000239735"/>
    </source>
</evidence>
<proteinExistence type="predicted"/>
<accession>A0A2N9LLS4</accession>